<name>A0AAJ8DPZ7_LATCA</name>
<dbReference type="SMART" id="SM00408">
    <property type="entry name" value="IGc2"/>
    <property type="match status" value="2"/>
</dbReference>
<dbReference type="Proteomes" id="UP000694890">
    <property type="component" value="Linkage group LG1"/>
</dbReference>
<gene>
    <name evidence="15" type="primary">si:ch211-214p13.3</name>
</gene>
<dbReference type="GO" id="GO:0007156">
    <property type="term" value="P:homophilic cell adhesion via plasma membrane adhesion molecules"/>
    <property type="evidence" value="ECO:0007669"/>
    <property type="project" value="TreeGrafter"/>
</dbReference>
<evidence type="ECO:0000313" key="14">
    <source>
        <dbReference type="Proteomes" id="UP000694890"/>
    </source>
</evidence>
<evidence type="ECO:0000256" key="12">
    <source>
        <dbReference type="SAM" id="Phobius"/>
    </source>
</evidence>
<proteinExistence type="inferred from homology"/>
<feature type="domain" description="Ig-like" evidence="13">
    <location>
        <begin position="160"/>
        <end position="253"/>
    </location>
</feature>
<dbReference type="GO" id="GO:0007157">
    <property type="term" value="P:heterophilic cell-cell adhesion via plasma membrane cell adhesion molecules"/>
    <property type="evidence" value="ECO:0007669"/>
    <property type="project" value="TreeGrafter"/>
</dbReference>
<dbReference type="PANTHER" id="PTHR23277:SF106">
    <property type="entry name" value="NECTIN-1 ISOFORM X1-RELATED"/>
    <property type="match status" value="1"/>
</dbReference>
<evidence type="ECO:0000256" key="7">
    <source>
        <dbReference type="ARBA" id="ARBA00022989"/>
    </source>
</evidence>
<feature type="domain" description="Ig-like" evidence="13">
    <location>
        <begin position="57"/>
        <end position="156"/>
    </location>
</feature>
<organism evidence="14 15">
    <name type="scientific">Lates calcarifer</name>
    <name type="common">Barramundi</name>
    <name type="synonym">Holocentrus calcarifer</name>
    <dbReference type="NCBI Taxonomy" id="8187"/>
    <lineage>
        <taxon>Eukaryota</taxon>
        <taxon>Metazoa</taxon>
        <taxon>Chordata</taxon>
        <taxon>Craniata</taxon>
        <taxon>Vertebrata</taxon>
        <taxon>Euteleostomi</taxon>
        <taxon>Actinopterygii</taxon>
        <taxon>Neopterygii</taxon>
        <taxon>Teleostei</taxon>
        <taxon>Neoteleostei</taxon>
        <taxon>Acanthomorphata</taxon>
        <taxon>Carangaria</taxon>
        <taxon>Carangaria incertae sedis</taxon>
        <taxon>Centropomidae</taxon>
        <taxon>Lates</taxon>
    </lineage>
</organism>
<dbReference type="SMART" id="SM00406">
    <property type="entry name" value="IGv"/>
    <property type="match status" value="1"/>
</dbReference>
<dbReference type="InterPro" id="IPR013783">
    <property type="entry name" value="Ig-like_fold"/>
</dbReference>
<sequence length="432" mass="47501">MEALPVFVSLRSNFYERSSSRQVSGCTRLTLLFVLIFNLSRCSSALRVIGGNITEVQGETVVLPCKLIDTTETLTQISWQRMTRGKPQNDNFYTITSQNGPQFVNGRDDRFQIIGNFSDKNGSIQLSNVTLLDEGVYTCIFTLFPSGNHETKIPLNLLVPPVTSLSHNHAVLGNEEVSLATCTAAGSRPPAEVRWLTGTLAEKVRATDSSTQHSNGTTTTVSSLFGVPTKEINQHVVQCVVTNPALSKEETMSFTIQVYFSPMGVYIGEKSKDSFRCVTEANPSANFTWRRPGHSFPQPGVRVEGATLQFLSMSSDLNGLYQCEASNLYGKDSGYLYVHMTSGFLLDTPYGGACSACWALFSLLLIAIVAAAAVWYLYKSGKLTRMPGGTREEMQKVRKTSSGSEEPQRVEEEVEEEADETAVAVQETQRSR</sequence>
<protein>
    <submittedName>
        <fullName evidence="15">Nectin-1 isoform X1</fullName>
    </submittedName>
</protein>
<dbReference type="InterPro" id="IPR013106">
    <property type="entry name" value="Ig_V-set"/>
</dbReference>
<evidence type="ECO:0000256" key="10">
    <source>
        <dbReference type="ARBA" id="ARBA00023180"/>
    </source>
</evidence>
<dbReference type="InterPro" id="IPR007110">
    <property type="entry name" value="Ig-like_dom"/>
</dbReference>
<dbReference type="InterPro" id="IPR036179">
    <property type="entry name" value="Ig-like_dom_sf"/>
</dbReference>
<evidence type="ECO:0000259" key="13">
    <source>
        <dbReference type="PROSITE" id="PS50835"/>
    </source>
</evidence>
<feature type="compositionally biased region" description="Low complexity" evidence="11">
    <location>
        <begin position="421"/>
        <end position="432"/>
    </location>
</feature>
<dbReference type="InterPro" id="IPR003599">
    <property type="entry name" value="Ig_sub"/>
</dbReference>
<feature type="domain" description="Ig-like" evidence="13">
    <location>
        <begin position="268"/>
        <end position="341"/>
    </location>
</feature>
<comment type="similarity">
    <text evidence="2">Belongs to the nectin family.</text>
</comment>
<evidence type="ECO:0000256" key="9">
    <source>
        <dbReference type="ARBA" id="ARBA00023157"/>
    </source>
</evidence>
<dbReference type="Pfam" id="PF08205">
    <property type="entry name" value="C2-set_2"/>
    <property type="match status" value="1"/>
</dbReference>
<dbReference type="GeneID" id="108884421"/>
<evidence type="ECO:0000256" key="6">
    <source>
        <dbReference type="ARBA" id="ARBA00022889"/>
    </source>
</evidence>
<keyword evidence="4" id="KW-0732">Signal</keyword>
<evidence type="ECO:0000256" key="1">
    <source>
        <dbReference type="ARBA" id="ARBA00004167"/>
    </source>
</evidence>
<feature type="transmembrane region" description="Helical" evidence="12">
    <location>
        <begin position="358"/>
        <end position="378"/>
    </location>
</feature>
<evidence type="ECO:0000256" key="11">
    <source>
        <dbReference type="SAM" id="MobiDB-lite"/>
    </source>
</evidence>
<evidence type="ECO:0000256" key="3">
    <source>
        <dbReference type="ARBA" id="ARBA00022692"/>
    </source>
</evidence>
<comment type="subcellular location">
    <subcellularLocation>
        <location evidence="1">Membrane</location>
        <topology evidence="1">Single-pass membrane protein</topology>
    </subcellularLocation>
</comment>
<dbReference type="Pfam" id="PF13927">
    <property type="entry name" value="Ig_3"/>
    <property type="match status" value="1"/>
</dbReference>
<dbReference type="RefSeq" id="XP_050926846.1">
    <property type="nucleotide sequence ID" value="XM_051070889.1"/>
</dbReference>
<dbReference type="SMART" id="SM00409">
    <property type="entry name" value="IG"/>
    <property type="match status" value="2"/>
</dbReference>
<dbReference type="PANTHER" id="PTHR23277">
    <property type="entry name" value="NECTIN-RELATED"/>
    <property type="match status" value="1"/>
</dbReference>
<accession>A0AAJ8DPZ7</accession>
<dbReference type="Pfam" id="PF07686">
    <property type="entry name" value="V-set"/>
    <property type="match status" value="1"/>
</dbReference>
<evidence type="ECO:0000256" key="2">
    <source>
        <dbReference type="ARBA" id="ARBA00007810"/>
    </source>
</evidence>
<evidence type="ECO:0000256" key="5">
    <source>
        <dbReference type="ARBA" id="ARBA00022737"/>
    </source>
</evidence>
<keyword evidence="7 12" id="KW-1133">Transmembrane helix</keyword>
<dbReference type="AlphaFoldDB" id="A0AAJ8DPZ7"/>
<dbReference type="InterPro" id="IPR003598">
    <property type="entry name" value="Ig_sub2"/>
</dbReference>
<keyword evidence="9" id="KW-1015">Disulfide bond</keyword>
<dbReference type="GO" id="GO:0016020">
    <property type="term" value="C:membrane"/>
    <property type="evidence" value="ECO:0007669"/>
    <property type="project" value="UniProtKB-SubCell"/>
</dbReference>
<keyword evidence="3 12" id="KW-0812">Transmembrane</keyword>
<keyword evidence="6" id="KW-0130">Cell adhesion</keyword>
<keyword evidence="8 12" id="KW-0472">Membrane</keyword>
<reference evidence="15" key="1">
    <citation type="submission" date="2025-08" db="UniProtKB">
        <authorList>
            <consortium name="RefSeq"/>
        </authorList>
    </citation>
    <scope>IDENTIFICATION</scope>
    <source>
        <tissue evidence="15">Brain</tissue>
    </source>
</reference>
<dbReference type="PROSITE" id="PS50835">
    <property type="entry name" value="IG_LIKE"/>
    <property type="match status" value="3"/>
</dbReference>
<dbReference type="Gene3D" id="2.60.40.10">
    <property type="entry name" value="Immunoglobulins"/>
    <property type="match status" value="3"/>
</dbReference>
<dbReference type="InterPro" id="IPR013162">
    <property type="entry name" value="CD80_C2-set"/>
</dbReference>
<dbReference type="SUPFAM" id="SSF48726">
    <property type="entry name" value="Immunoglobulin"/>
    <property type="match status" value="3"/>
</dbReference>
<dbReference type="GO" id="GO:0005912">
    <property type="term" value="C:adherens junction"/>
    <property type="evidence" value="ECO:0007669"/>
    <property type="project" value="TreeGrafter"/>
</dbReference>
<evidence type="ECO:0000256" key="4">
    <source>
        <dbReference type="ARBA" id="ARBA00022729"/>
    </source>
</evidence>
<feature type="region of interest" description="Disordered" evidence="11">
    <location>
        <begin position="389"/>
        <end position="432"/>
    </location>
</feature>
<evidence type="ECO:0000256" key="8">
    <source>
        <dbReference type="ARBA" id="ARBA00023136"/>
    </source>
</evidence>
<keyword evidence="5" id="KW-0677">Repeat</keyword>
<evidence type="ECO:0000313" key="15">
    <source>
        <dbReference type="RefSeq" id="XP_050926846.1"/>
    </source>
</evidence>
<keyword evidence="10" id="KW-0325">Glycoprotein</keyword>
<dbReference type="InterPro" id="IPR051427">
    <property type="entry name" value="Nectin/Nectin-like"/>
</dbReference>